<organism evidence="1">
    <name type="scientific">Lepeophtheirus salmonis</name>
    <name type="common">Salmon louse</name>
    <name type="synonym">Caligus salmonis</name>
    <dbReference type="NCBI Taxonomy" id="72036"/>
    <lineage>
        <taxon>Eukaryota</taxon>
        <taxon>Metazoa</taxon>
        <taxon>Ecdysozoa</taxon>
        <taxon>Arthropoda</taxon>
        <taxon>Crustacea</taxon>
        <taxon>Multicrustacea</taxon>
        <taxon>Hexanauplia</taxon>
        <taxon>Copepoda</taxon>
        <taxon>Siphonostomatoida</taxon>
        <taxon>Caligidae</taxon>
        <taxon>Lepeophtheirus</taxon>
    </lineage>
</organism>
<proteinExistence type="predicted"/>
<sequence length="35" mass="4094">MHMQHMKVRSLMTSSTLFLLVLIRCSTDCPKNRQS</sequence>
<dbReference type="EMBL" id="HACA01011410">
    <property type="protein sequence ID" value="CDW28771.1"/>
    <property type="molecule type" value="Transcribed_RNA"/>
</dbReference>
<protein>
    <submittedName>
        <fullName evidence="1">Uncharacterized protein</fullName>
    </submittedName>
</protein>
<accession>A0A0K2TTN5</accession>
<evidence type="ECO:0000313" key="1">
    <source>
        <dbReference type="EMBL" id="CDW28771.1"/>
    </source>
</evidence>
<dbReference type="AlphaFoldDB" id="A0A0K2TTN5"/>
<name>A0A0K2TTN5_LEPSM</name>
<reference evidence="1" key="1">
    <citation type="submission" date="2014-05" db="EMBL/GenBank/DDBJ databases">
        <authorList>
            <person name="Chronopoulou M."/>
        </authorList>
    </citation>
    <scope>NUCLEOTIDE SEQUENCE</scope>
    <source>
        <tissue evidence="1">Whole organism</tissue>
    </source>
</reference>